<evidence type="ECO:0000313" key="2">
    <source>
        <dbReference type="EMBL" id="KAF5888358.1"/>
    </source>
</evidence>
<organism evidence="2 3">
    <name type="scientific">Clarias magur</name>
    <name type="common">Asian catfish</name>
    <name type="synonym">Macropteronotus magur</name>
    <dbReference type="NCBI Taxonomy" id="1594786"/>
    <lineage>
        <taxon>Eukaryota</taxon>
        <taxon>Metazoa</taxon>
        <taxon>Chordata</taxon>
        <taxon>Craniata</taxon>
        <taxon>Vertebrata</taxon>
        <taxon>Euteleostomi</taxon>
        <taxon>Actinopterygii</taxon>
        <taxon>Neopterygii</taxon>
        <taxon>Teleostei</taxon>
        <taxon>Ostariophysi</taxon>
        <taxon>Siluriformes</taxon>
        <taxon>Clariidae</taxon>
        <taxon>Clarias</taxon>
    </lineage>
</organism>
<accession>A0A8J4U0G3</accession>
<keyword evidence="3" id="KW-1185">Reference proteome</keyword>
<evidence type="ECO:0000256" key="1">
    <source>
        <dbReference type="SAM" id="Phobius"/>
    </source>
</evidence>
<comment type="caution">
    <text evidence="2">The sequence shown here is derived from an EMBL/GenBank/DDBJ whole genome shotgun (WGS) entry which is preliminary data.</text>
</comment>
<evidence type="ECO:0000313" key="3">
    <source>
        <dbReference type="Proteomes" id="UP000727407"/>
    </source>
</evidence>
<feature type="transmembrane region" description="Helical" evidence="1">
    <location>
        <begin position="15"/>
        <end position="32"/>
    </location>
</feature>
<dbReference type="AlphaFoldDB" id="A0A8J4U0G3"/>
<protein>
    <submittedName>
        <fullName evidence="2">Calcium homeostasis modulator protein 6-like</fullName>
    </submittedName>
</protein>
<keyword evidence="1" id="KW-1133">Transmembrane helix</keyword>
<dbReference type="OrthoDB" id="8864266at2759"/>
<dbReference type="EMBL" id="QNUK01000997">
    <property type="protein sequence ID" value="KAF5888358.1"/>
    <property type="molecule type" value="Genomic_DNA"/>
</dbReference>
<keyword evidence="1" id="KW-0472">Membrane</keyword>
<keyword evidence="1" id="KW-0812">Transmembrane</keyword>
<dbReference type="Proteomes" id="UP000727407">
    <property type="component" value="Unassembled WGS sequence"/>
</dbReference>
<reference evidence="2" key="1">
    <citation type="submission" date="2020-07" db="EMBL/GenBank/DDBJ databases">
        <title>Clarias magur genome sequencing, assembly and annotation.</title>
        <authorList>
            <person name="Kushwaha B."/>
            <person name="Kumar R."/>
            <person name="Das P."/>
            <person name="Joshi C.G."/>
            <person name="Kumar D."/>
            <person name="Nagpure N.S."/>
            <person name="Pandey M."/>
            <person name="Agarwal S."/>
            <person name="Srivastava S."/>
            <person name="Singh M."/>
            <person name="Sahoo L."/>
            <person name="Jayasankar P."/>
            <person name="Meher P.K."/>
            <person name="Koringa P.G."/>
            <person name="Iquebal M.A."/>
            <person name="Das S.P."/>
            <person name="Bit A."/>
            <person name="Patnaik S."/>
            <person name="Patel N."/>
            <person name="Shah T.M."/>
            <person name="Hinsu A."/>
            <person name="Jena J.K."/>
        </authorList>
    </citation>
    <scope>NUCLEOTIDE SEQUENCE</scope>
    <source>
        <strain evidence="2">CIFAMagur01</strain>
        <tissue evidence="2">Testis</tissue>
    </source>
</reference>
<name>A0A8J4U0G3_CLAMG</name>
<gene>
    <name evidence="2" type="ORF">DAT39_021890</name>
</gene>
<proteinExistence type="predicted"/>
<feature type="non-terminal residue" evidence="2">
    <location>
        <position position="149"/>
    </location>
</feature>
<sequence>MIDAKAVTAFLRKCVGNLWIFSLVLFTVEQLMDDEFICPCERIYNVVTCVVYALVPSFGCFVFTFVFADLSSSTQCGRAIYSSLTALVWLCLFFLDGRYLACGLSYWTGVDAKHDTMGDLNWCKPTGGINVLPAVECQEKTVKWMSMSH</sequence>
<feature type="transmembrane region" description="Helical" evidence="1">
    <location>
        <begin position="44"/>
        <end position="67"/>
    </location>
</feature>